<evidence type="ECO:0000256" key="5">
    <source>
        <dbReference type="ARBA" id="ARBA00022729"/>
    </source>
</evidence>
<keyword evidence="4 7" id="KW-0964">Secreted</keyword>
<dbReference type="Proteomes" id="UP001346149">
    <property type="component" value="Unassembled WGS sequence"/>
</dbReference>
<comment type="function">
    <text evidence="7">Controls stomatal patterning.</text>
</comment>
<keyword evidence="11" id="KW-1185">Reference proteome</keyword>
<evidence type="ECO:0000256" key="9">
    <source>
        <dbReference type="SAM" id="Phobius"/>
    </source>
</evidence>
<comment type="subcellular location">
    <subcellularLocation>
        <location evidence="1 7">Secreted</location>
    </subcellularLocation>
</comment>
<keyword evidence="5" id="KW-0732">Signal</keyword>
<sequence>MAKNLCFIHGDQRPRDSGKREREEGFDEQTDREIQMMKLTRHPLADFLCCISISLFLLLFIISLFLSLNHSSSISSSSSSFSTDHFRNQQLLGQHHPSTRLLMAMEEKARLGSTPPSCYNKCNGCHPCQAVQVPTGPIISHRSISTDGKDSLHQFQPEGDGYSNYKPLGWKCRCRNRLFNP</sequence>
<keyword evidence="9" id="KW-0812">Transmembrane</keyword>
<evidence type="ECO:0000256" key="3">
    <source>
        <dbReference type="ARBA" id="ARBA00022473"/>
    </source>
</evidence>
<dbReference type="PANTHER" id="PTHR33109:SF102">
    <property type="entry name" value="EPIDERMAL PATTERNING FACTOR-LIKE PROTEIN 1"/>
    <property type="match status" value="1"/>
</dbReference>
<evidence type="ECO:0000256" key="7">
    <source>
        <dbReference type="RuleBase" id="RU367102"/>
    </source>
</evidence>
<keyword evidence="3 7" id="KW-0217">Developmental protein</keyword>
<accession>A0AAN7KAL5</accession>
<feature type="compositionally biased region" description="Basic and acidic residues" evidence="8">
    <location>
        <begin position="10"/>
        <end position="29"/>
    </location>
</feature>
<evidence type="ECO:0000256" key="8">
    <source>
        <dbReference type="SAM" id="MobiDB-lite"/>
    </source>
</evidence>
<evidence type="ECO:0000256" key="6">
    <source>
        <dbReference type="ARBA" id="ARBA00023157"/>
    </source>
</evidence>
<keyword evidence="9" id="KW-1133">Transmembrane helix</keyword>
<dbReference type="AlphaFoldDB" id="A0AAN7KAL5"/>
<dbReference type="Pfam" id="PF17181">
    <property type="entry name" value="EPF"/>
    <property type="match status" value="1"/>
</dbReference>
<feature type="transmembrane region" description="Helical" evidence="9">
    <location>
        <begin position="44"/>
        <end position="68"/>
    </location>
</feature>
<comment type="similarity">
    <text evidence="2 7">Belongs to the plant cysteine rich small secretory peptide family. Epidermal patterning factor subfamily.</text>
</comment>
<dbReference type="InterPro" id="IPR039455">
    <property type="entry name" value="EPFL"/>
</dbReference>
<keyword evidence="6" id="KW-1015">Disulfide bond</keyword>
<evidence type="ECO:0000256" key="1">
    <source>
        <dbReference type="ARBA" id="ARBA00004613"/>
    </source>
</evidence>
<reference evidence="10 11" key="1">
    <citation type="journal article" date="2023" name="Hortic Res">
        <title>Pangenome of water caltrop reveals structural variations and asymmetric subgenome divergence after allopolyploidization.</title>
        <authorList>
            <person name="Zhang X."/>
            <person name="Chen Y."/>
            <person name="Wang L."/>
            <person name="Yuan Y."/>
            <person name="Fang M."/>
            <person name="Shi L."/>
            <person name="Lu R."/>
            <person name="Comes H.P."/>
            <person name="Ma Y."/>
            <person name="Chen Y."/>
            <person name="Huang G."/>
            <person name="Zhou Y."/>
            <person name="Zheng Z."/>
            <person name="Qiu Y."/>
        </authorList>
    </citation>
    <scope>NUCLEOTIDE SEQUENCE [LARGE SCALE GENOMIC DNA]</scope>
    <source>
        <strain evidence="10">F231</strain>
    </source>
</reference>
<evidence type="ECO:0000313" key="11">
    <source>
        <dbReference type="Proteomes" id="UP001346149"/>
    </source>
</evidence>
<evidence type="ECO:0000313" key="10">
    <source>
        <dbReference type="EMBL" id="KAK4765193.1"/>
    </source>
</evidence>
<dbReference type="EMBL" id="JAXQNO010000023">
    <property type="protein sequence ID" value="KAK4765193.1"/>
    <property type="molecule type" value="Genomic_DNA"/>
</dbReference>
<proteinExistence type="inferred from homology"/>
<protein>
    <recommendedName>
        <fullName evidence="7">Epidermal patterning factor-like protein</fullName>
    </recommendedName>
</protein>
<dbReference type="PANTHER" id="PTHR33109">
    <property type="entry name" value="EPIDERMAL PATTERNING FACTOR-LIKE PROTEIN 4"/>
    <property type="match status" value="1"/>
</dbReference>
<dbReference type="GO" id="GO:0005576">
    <property type="term" value="C:extracellular region"/>
    <property type="evidence" value="ECO:0007669"/>
    <property type="project" value="UniProtKB-SubCell"/>
</dbReference>
<keyword evidence="9" id="KW-0472">Membrane</keyword>
<organism evidence="10 11">
    <name type="scientific">Trapa natans</name>
    <name type="common">Water chestnut</name>
    <dbReference type="NCBI Taxonomy" id="22666"/>
    <lineage>
        <taxon>Eukaryota</taxon>
        <taxon>Viridiplantae</taxon>
        <taxon>Streptophyta</taxon>
        <taxon>Embryophyta</taxon>
        <taxon>Tracheophyta</taxon>
        <taxon>Spermatophyta</taxon>
        <taxon>Magnoliopsida</taxon>
        <taxon>eudicotyledons</taxon>
        <taxon>Gunneridae</taxon>
        <taxon>Pentapetalae</taxon>
        <taxon>rosids</taxon>
        <taxon>malvids</taxon>
        <taxon>Myrtales</taxon>
        <taxon>Lythraceae</taxon>
        <taxon>Trapa</taxon>
    </lineage>
</organism>
<comment type="caution">
    <text evidence="10">The sequence shown here is derived from an EMBL/GenBank/DDBJ whole genome shotgun (WGS) entry which is preliminary data.</text>
</comment>
<evidence type="ECO:0000256" key="2">
    <source>
        <dbReference type="ARBA" id="ARBA00008127"/>
    </source>
</evidence>
<feature type="region of interest" description="Disordered" evidence="8">
    <location>
        <begin position="9"/>
        <end position="29"/>
    </location>
</feature>
<gene>
    <name evidence="10" type="ORF">SAY86_026283</name>
</gene>
<evidence type="ECO:0000256" key="4">
    <source>
        <dbReference type="ARBA" id="ARBA00022525"/>
    </source>
</evidence>
<name>A0AAN7KAL5_TRANT</name>
<dbReference type="GO" id="GO:0010052">
    <property type="term" value="P:guard cell differentiation"/>
    <property type="evidence" value="ECO:0007669"/>
    <property type="project" value="UniProtKB-UniRule"/>
</dbReference>